<feature type="domain" description="Amidase" evidence="3">
    <location>
        <begin position="76"/>
        <end position="513"/>
    </location>
</feature>
<dbReference type="PIRSF" id="PIRSF001221">
    <property type="entry name" value="Amidase_fungi"/>
    <property type="match status" value="1"/>
</dbReference>
<dbReference type="GeneID" id="95976101"/>
<dbReference type="InterPro" id="IPR023631">
    <property type="entry name" value="Amidase_dom"/>
</dbReference>
<dbReference type="SUPFAM" id="SSF75304">
    <property type="entry name" value="Amidase signature (AS) enzymes"/>
    <property type="match status" value="1"/>
</dbReference>
<evidence type="ECO:0000313" key="4">
    <source>
        <dbReference type="EMBL" id="KAL1301940.1"/>
    </source>
</evidence>
<dbReference type="PANTHER" id="PTHR46072">
    <property type="entry name" value="AMIDASE-RELATED-RELATED"/>
    <property type="match status" value="1"/>
</dbReference>
<proteinExistence type="inferred from homology"/>
<keyword evidence="2" id="KW-0378">Hydrolase</keyword>
<sequence length="513" mass="56898">MAITSWQEKAQEARDYRDASLAKVKPPIGPLPLSLPVNSLELPKQHLTPREYELTQEYDAIQLLAMLKEKEVTSEELTRAFLRRAALAQAAVNCVTELMWDDAIERAKFLDAQAEPVGPLHGLPFSVKQQHGMRGKPCHASYVAWIGEPSTINPINDILWDAGCVFYVRTTEPQSTMHLECNNNITGRTVNPYNRNLTPGGSTGGEGALLGYGASVFGMGGDIGGSVRGPASNNGVYGFKPTSKRLPLRGMKCAMIGNETVMPTFGPLTRRRETINLFMDVVLTAEPWRLDPGLFSKSWTPVSLEKPLKVAIQWDDGVVKSHPPMLRALREVAQACRNAGMEVVDWVSYEHEKAWDILSRLYFPDGGLDTIEVIEKSGEPLVPLTEWIINQPGVRKLDIRKLWALCGERDAYRAAHAAHWSDTADADRHEVDVILCPAVPGAAPPHECARCWDYTAQWNLLDYPAVVFPVTYVDAQKDPANAEYTPLNSQDKFNHELYDPNLYGGAPVCLQVV</sequence>
<gene>
    <name evidence="4" type="ORF">AAFC00_002399</name>
</gene>
<dbReference type="EMBL" id="JBFMKM010000012">
    <property type="protein sequence ID" value="KAL1301940.1"/>
    <property type="molecule type" value="Genomic_DNA"/>
</dbReference>
<dbReference type="RefSeq" id="XP_069198216.1">
    <property type="nucleotide sequence ID" value="XM_069341706.1"/>
</dbReference>
<dbReference type="PANTHER" id="PTHR46072:SF4">
    <property type="entry name" value="AMIDASE C550.07-RELATED"/>
    <property type="match status" value="1"/>
</dbReference>
<dbReference type="Pfam" id="PF01425">
    <property type="entry name" value="Amidase"/>
    <property type="match status" value="1"/>
</dbReference>
<reference evidence="4 5" key="1">
    <citation type="submission" date="2024-07" db="EMBL/GenBank/DDBJ databases">
        <title>Draft sequence of the Neodothiora populina.</title>
        <authorList>
            <person name="Drown D.D."/>
            <person name="Schuette U.S."/>
            <person name="Buechlein A.B."/>
            <person name="Rusch D.R."/>
            <person name="Winton L.W."/>
            <person name="Adams G.A."/>
        </authorList>
    </citation>
    <scope>NUCLEOTIDE SEQUENCE [LARGE SCALE GENOMIC DNA]</scope>
    <source>
        <strain evidence="4 5">CPC 39397</strain>
    </source>
</reference>
<organism evidence="4 5">
    <name type="scientific">Neodothiora populina</name>
    <dbReference type="NCBI Taxonomy" id="2781224"/>
    <lineage>
        <taxon>Eukaryota</taxon>
        <taxon>Fungi</taxon>
        <taxon>Dikarya</taxon>
        <taxon>Ascomycota</taxon>
        <taxon>Pezizomycotina</taxon>
        <taxon>Dothideomycetes</taxon>
        <taxon>Dothideomycetidae</taxon>
        <taxon>Dothideales</taxon>
        <taxon>Dothioraceae</taxon>
        <taxon>Neodothiora</taxon>
    </lineage>
</organism>
<evidence type="ECO:0000259" key="3">
    <source>
        <dbReference type="Pfam" id="PF01425"/>
    </source>
</evidence>
<dbReference type="Gene3D" id="3.90.1300.10">
    <property type="entry name" value="Amidase signature (AS) domain"/>
    <property type="match status" value="1"/>
</dbReference>
<name>A0ABR3P787_9PEZI</name>
<protein>
    <recommendedName>
        <fullName evidence="3">Amidase domain-containing protein</fullName>
    </recommendedName>
</protein>
<evidence type="ECO:0000256" key="1">
    <source>
        <dbReference type="ARBA" id="ARBA00009199"/>
    </source>
</evidence>
<dbReference type="Proteomes" id="UP001562354">
    <property type="component" value="Unassembled WGS sequence"/>
</dbReference>
<accession>A0ABR3P787</accession>
<comment type="similarity">
    <text evidence="1">Belongs to the amidase family.</text>
</comment>
<comment type="caution">
    <text evidence="4">The sequence shown here is derived from an EMBL/GenBank/DDBJ whole genome shotgun (WGS) entry which is preliminary data.</text>
</comment>
<keyword evidence="5" id="KW-1185">Reference proteome</keyword>
<evidence type="ECO:0000256" key="2">
    <source>
        <dbReference type="ARBA" id="ARBA00022801"/>
    </source>
</evidence>
<evidence type="ECO:0000313" key="5">
    <source>
        <dbReference type="Proteomes" id="UP001562354"/>
    </source>
</evidence>
<dbReference type="InterPro" id="IPR036928">
    <property type="entry name" value="AS_sf"/>
</dbReference>